<sequence length="70" mass="7637">MLWRAFDRAETGLPVRSYLAEWNEGVRHRPGVGELLTGPAADYRLAVVSNTQDAELLPGTSAPSSRKAAR</sequence>
<proteinExistence type="predicted"/>
<organism evidence="1 2">
    <name type="scientific">Streptomyces odorifer</name>
    <dbReference type="NCBI Taxonomy" id="53450"/>
    <lineage>
        <taxon>Bacteria</taxon>
        <taxon>Bacillati</taxon>
        <taxon>Actinomycetota</taxon>
        <taxon>Actinomycetes</taxon>
        <taxon>Kitasatosporales</taxon>
        <taxon>Streptomycetaceae</taxon>
        <taxon>Streptomyces</taxon>
        <taxon>Streptomyces albidoflavus group</taxon>
    </lineage>
</organism>
<comment type="caution">
    <text evidence="1">The sequence shown here is derived from an EMBL/GenBank/DDBJ whole genome shotgun (WGS) entry which is preliminary data.</text>
</comment>
<name>A0A7Y6EYZ7_9ACTN</name>
<dbReference type="EMBL" id="JAANNT010000005">
    <property type="protein sequence ID" value="NUV28481.1"/>
    <property type="molecule type" value="Genomic_DNA"/>
</dbReference>
<reference evidence="1 2" key="1">
    <citation type="submission" date="2020-03" db="EMBL/GenBank/DDBJ databases">
        <title>Complete genome sequence of sixteen Streptomyces strains facilitates identification of candidate genes involved in plant growth-promotion in grain legumes and cereals.</title>
        <authorList>
            <person name="Gopalakrishnan S."/>
            <person name="Thakur V."/>
            <person name="Saxena R."/>
            <person name="Vadlamudi S."/>
            <person name="Purohit S."/>
            <person name="Kumar V."/>
            <person name="Rathore A."/>
            <person name="Chitikineni A."/>
            <person name="Varshney R.K."/>
        </authorList>
    </citation>
    <scope>NUCLEOTIDE SEQUENCE [LARGE SCALE GENOMIC DNA]</scope>
    <source>
        <strain evidence="1 2">KAI-180</strain>
    </source>
</reference>
<protein>
    <submittedName>
        <fullName evidence="1">Uncharacterized protein</fullName>
    </submittedName>
</protein>
<evidence type="ECO:0000313" key="1">
    <source>
        <dbReference type="EMBL" id="NUV28481.1"/>
    </source>
</evidence>
<keyword evidence="2" id="KW-1185">Reference proteome</keyword>
<evidence type="ECO:0000313" key="2">
    <source>
        <dbReference type="Proteomes" id="UP000540128"/>
    </source>
</evidence>
<dbReference type="RefSeq" id="WP_175458667.1">
    <property type="nucleotide sequence ID" value="NZ_JAANNT010000005.1"/>
</dbReference>
<accession>A0A7Y6EYZ7</accession>
<dbReference type="AlphaFoldDB" id="A0A7Y6EYZ7"/>
<gene>
    <name evidence="1" type="ORF">G6W59_09065</name>
</gene>
<dbReference type="Proteomes" id="UP000540128">
    <property type="component" value="Unassembled WGS sequence"/>
</dbReference>